<organism evidence="10 11">
    <name type="scientific">Mesorhizobium japonicum</name>
    <dbReference type="NCBI Taxonomy" id="2066070"/>
    <lineage>
        <taxon>Bacteria</taxon>
        <taxon>Pseudomonadati</taxon>
        <taxon>Pseudomonadota</taxon>
        <taxon>Alphaproteobacteria</taxon>
        <taxon>Hyphomicrobiales</taxon>
        <taxon>Phyllobacteriaceae</taxon>
        <taxon>Mesorhizobium</taxon>
    </lineage>
</organism>
<keyword evidence="6 10" id="KW-0067">ATP-binding</keyword>
<evidence type="ECO:0000256" key="6">
    <source>
        <dbReference type="ARBA" id="ARBA00022840"/>
    </source>
</evidence>
<dbReference type="Proteomes" id="UP000275436">
    <property type="component" value="Unassembled WGS sequence"/>
</dbReference>
<dbReference type="PANTHER" id="PTHR43065:SF46">
    <property type="entry name" value="C4-DICARBOXYLATE TRANSPORT SENSOR PROTEIN DCTB"/>
    <property type="match status" value="1"/>
</dbReference>
<evidence type="ECO:0000256" key="1">
    <source>
        <dbReference type="ARBA" id="ARBA00000085"/>
    </source>
</evidence>
<dbReference type="PANTHER" id="PTHR43065">
    <property type="entry name" value="SENSOR HISTIDINE KINASE"/>
    <property type="match status" value="1"/>
</dbReference>
<accession>A0A3M9X064</accession>
<evidence type="ECO:0000313" key="10">
    <source>
        <dbReference type="EMBL" id="RNJ41434.1"/>
    </source>
</evidence>
<evidence type="ECO:0000259" key="9">
    <source>
        <dbReference type="PROSITE" id="PS50109"/>
    </source>
</evidence>
<dbReference type="EC" id="2.7.13.3" evidence="2"/>
<dbReference type="InterPro" id="IPR003594">
    <property type="entry name" value="HATPase_dom"/>
</dbReference>
<evidence type="ECO:0000256" key="3">
    <source>
        <dbReference type="ARBA" id="ARBA00022679"/>
    </source>
</evidence>
<evidence type="ECO:0000313" key="11">
    <source>
        <dbReference type="Proteomes" id="UP000275436"/>
    </source>
</evidence>
<dbReference type="InterPro" id="IPR036890">
    <property type="entry name" value="HATPase_C_sf"/>
</dbReference>
<dbReference type="GO" id="GO:0000160">
    <property type="term" value="P:phosphorelay signal transduction system"/>
    <property type="evidence" value="ECO:0007669"/>
    <property type="project" value="UniProtKB-KW"/>
</dbReference>
<sequence>MGRPGHRICSRPLRTQRTRYPAIVWWFPLAGWRCRTDPRSNRPRIAGPRSVWDEQARWAPKGRGGRQLSHAEGRPGAAGHGGQGGGMDIAVRARHTEQPTAGIVHDLGNLIQVASSALNRVARDPSVSTATALQPVIASARTALQRAGALVRETIGKAAEAPRDIEHTDLGSCLAEVEALIRCAWESHIRLQVRVGSDLPAAKCDRLGLQNAILNLVFNARDAMPDGGSISIDAAMAGHGHAALIEVRVADSGIGMTQETMARAFDPFFTTKCPGLGGIGLPMVKHFAEQHDGSVEIDSAIGAGTTVILRLPAAPAQADSFR</sequence>
<dbReference type="InterPro" id="IPR004358">
    <property type="entry name" value="Sig_transdc_His_kin-like_C"/>
</dbReference>
<keyword evidence="4" id="KW-0547">Nucleotide-binding</keyword>
<comment type="catalytic activity">
    <reaction evidence="1">
        <text>ATP + protein L-histidine = ADP + protein N-phospho-L-histidine.</text>
        <dbReference type="EC" id="2.7.13.3"/>
    </reaction>
</comment>
<name>A0A3M9X064_9HYPH</name>
<proteinExistence type="predicted"/>
<comment type="caution">
    <text evidence="10">The sequence shown here is derived from an EMBL/GenBank/DDBJ whole genome shotgun (WGS) entry which is preliminary data.</text>
</comment>
<evidence type="ECO:0000256" key="4">
    <source>
        <dbReference type="ARBA" id="ARBA00022741"/>
    </source>
</evidence>
<dbReference type="GO" id="GO:0004673">
    <property type="term" value="F:protein histidine kinase activity"/>
    <property type="evidence" value="ECO:0007669"/>
    <property type="project" value="UniProtKB-EC"/>
</dbReference>
<evidence type="ECO:0000256" key="8">
    <source>
        <dbReference type="SAM" id="MobiDB-lite"/>
    </source>
</evidence>
<dbReference type="PRINTS" id="PR00344">
    <property type="entry name" value="BCTRLSENSOR"/>
</dbReference>
<dbReference type="SMART" id="SM00387">
    <property type="entry name" value="HATPase_c"/>
    <property type="match status" value="1"/>
</dbReference>
<feature type="compositionally biased region" description="Gly residues" evidence="8">
    <location>
        <begin position="76"/>
        <end position="86"/>
    </location>
</feature>
<keyword evidence="7" id="KW-0902">Two-component regulatory system</keyword>
<dbReference type="PROSITE" id="PS50109">
    <property type="entry name" value="HIS_KIN"/>
    <property type="match status" value="1"/>
</dbReference>
<dbReference type="GO" id="GO:0005524">
    <property type="term" value="F:ATP binding"/>
    <property type="evidence" value="ECO:0007669"/>
    <property type="project" value="UniProtKB-KW"/>
</dbReference>
<dbReference type="EMBL" id="QKOD01000020">
    <property type="protein sequence ID" value="RNJ41434.1"/>
    <property type="molecule type" value="Genomic_DNA"/>
</dbReference>
<evidence type="ECO:0000256" key="2">
    <source>
        <dbReference type="ARBA" id="ARBA00012438"/>
    </source>
</evidence>
<dbReference type="InterPro" id="IPR005467">
    <property type="entry name" value="His_kinase_dom"/>
</dbReference>
<gene>
    <name evidence="10" type="ORF">DNR46_34345</name>
</gene>
<dbReference type="SUPFAM" id="SSF55874">
    <property type="entry name" value="ATPase domain of HSP90 chaperone/DNA topoisomerase II/histidine kinase"/>
    <property type="match status" value="1"/>
</dbReference>
<evidence type="ECO:0000256" key="7">
    <source>
        <dbReference type="ARBA" id="ARBA00023012"/>
    </source>
</evidence>
<protein>
    <recommendedName>
        <fullName evidence="2">histidine kinase</fullName>
        <ecNumber evidence="2">2.7.13.3</ecNumber>
    </recommendedName>
</protein>
<reference evidence="10 11" key="1">
    <citation type="journal article" date="2018" name="Mol. Plant Microbe Interact.">
        <title>Taxonomically Different Co-Microsymbionts of a Relict Legume, Oxytropis popoviana, Have Complementary Sets of Symbiotic Genes and Together Increase the Efficiency of Plant Nodulation.</title>
        <authorList>
            <person name="Safronova V."/>
            <person name="Belimov A."/>
            <person name="Sazanova A."/>
            <person name="Chirak E."/>
            <person name="Verkhozina A."/>
            <person name="Kuznetsova I."/>
            <person name="Andronov E."/>
            <person name="Puhalsky J."/>
            <person name="Tikhonovich I."/>
        </authorList>
    </citation>
    <scope>NUCLEOTIDE SEQUENCE [LARGE SCALE GENOMIC DNA]</scope>
    <source>
        <strain evidence="10 11">Opo-235</strain>
    </source>
</reference>
<keyword evidence="3" id="KW-0808">Transferase</keyword>
<evidence type="ECO:0000256" key="5">
    <source>
        <dbReference type="ARBA" id="ARBA00022777"/>
    </source>
</evidence>
<dbReference type="AlphaFoldDB" id="A0A3M9X064"/>
<feature type="domain" description="Histidine kinase" evidence="9">
    <location>
        <begin position="102"/>
        <end position="315"/>
    </location>
</feature>
<dbReference type="Pfam" id="PF02518">
    <property type="entry name" value="HATPase_c"/>
    <property type="match status" value="1"/>
</dbReference>
<keyword evidence="5" id="KW-0418">Kinase</keyword>
<dbReference type="Gene3D" id="3.30.565.10">
    <property type="entry name" value="Histidine kinase-like ATPase, C-terminal domain"/>
    <property type="match status" value="1"/>
</dbReference>
<feature type="region of interest" description="Disordered" evidence="8">
    <location>
        <begin position="37"/>
        <end position="86"/>
    </location>
</feature>